<dbReference type="EMBL" id="SZPQ01000022">
    <property type="protein sequence ID" value="TKI05072.1"/>
    <property type="molecule type" value="Genomic_DNA"/>
</dbReference>
<protein>
    <recommendedName>
        <fullName evidence="7">Salmonella invasion protein A N-terminal domain-containing protein</fullName>
    </recommendedName>
</protein>
<keyword evidence="4" id="KW-0843">Virulence</keyword>
<feature type="region of interest" description="Disordered" evidence="6">
    <location>
        <begin position="1"/>
        <end position="20"/>
    </location>
</feature>
<comment type="subcellular location">
    <subcellularLocation>
        <location evidence="1">Secreted</location>
    </subcellularLocation>
</comment>
<gene>
    <name evidence="8" type="ORF">FCN80_15300</name>
</gene>
<comment type="caution">
    <text evidence="8">The sequence shown here is derived from an EMBL/GenBank/DDBJ whole genome shotgun (WGS) entry which is preliminary data.</text>
</comment>
<evidence type="ECO:0000256" key="3">
    <source>
        <dbReference type="ARBA" id="ARBA00022525"/>
    </source>
</evidence>
<proteinExistence type="inferred from homology"/>
<comment type="similarity">
    <text evidence="2">Belongs to the SipA/IpaA family.</text>
</comment>
<evidence type="ECO:0000256" key="6">
    <source>
        <dbReference type="SAM" id="MobiDB-lite"/>
    </source>
</evidence>
<evidence type="ECO:0000256" key="4">
    <source>
        <dbReference type="ARBA" id="ARBA00023026"/>
    </source>
</evidence>
<feature type="non-terminal residue" evidence="8">
    <location>
        <position position="555"/>
    </location>
</feature>
<feature type="compositionally biased region" description="Basic and acidic residues" evidence="6">
    <location>
        <begin position="51"/>
        <end position="63"/>
    </location>
</feature>
<dbReference type="InterPro" id="IPR023225">
    <property type="entry name" value="SipA_chaperone-bd"/>
</dbReference>
<feature type="region of interest" description="Disordered" evidence="6">
    <location>
        <begin position="41"/>
        <end position="111"/>
    </location>
</feature>
<sequence length="555" mass="59386">MPTIQSLPLTQPAKLSSPLGGKVKHLASALIKKLKSAGNIHQGVRTPAVKTNERRQDRAREGQKTTGRQGNHAASPGGMTDAVISGGESTPSSPAETEGPSENNRISVDDCRRDVERDMRDRLFSAAGRHEQTLRRLYAETDNQLARSRLDHIATTYYLAMDGAASGEIVGELNAIMTELTNKMVADTLGRKSVFGSHQPGRDKEYRKIRTLENRLAAIMIEVIGPADDAKAAGEAGRAAEHLLASRIKPFIVGYLEQQFGSRLTENTKANILLVVDRHAMRLLEQVRGGIESYQTGSLENIYRAVDVVLTIPHLLSDYDIDGGTRPAANRTAVADDVAPSRASIQAPGDDGPNAVPTDGPPFTRANGPAPAGERPSADRANNTYITNNNFVFSPTQNTFAPVNHSTFIHFDGRHGNAAPAAGTPRPFGDTLLSDPVAPRGNFPPSPAAAKDGLSKANPDAFSPQFAASSVFESAQLHTPEVKYAHRVKNELQLARGVETGMRPAVGGTTDFRGENASGEAHAGAKGVRVNNARTILSNEGLRRAGREGKHSPNI</sequence>
<feature type="compositionally biased region" description="Polar residues" evidence="6">
    <location>
        <begin position="87"/>
        <end position="106"/>
    </location>
</feature>
<dbReference type="InterPro" id="IPR015138">
    <property type="entry name" value="SipA_N"/>
</dbReference>
<name>A0ABY2SI78_9HYPH</name>
<accession>A0ABY2SI78</accession>
<evidence type="ECO:0000313" key="9">
    <source>
        <dbReference type="Proteomes" id="UP000305202"/>
    </source>
</evidence>
<dbReference type="Pfam" id="PF09052">
    <property type="entry name" value="SipA"/>
    <property type="match status" value="1"/>
</dbReference>
<dbReference type="SUPFAM" id="SSF140746">
    <property type="entry name" value="SipA N-terminal domain-like"/>
    <property type="match status" value="1"/>
</dbReference>
<evidence type="ECO:0000313" key="8">
    <source>
        <dbReference type="EMBL" id="TKI05072.1"/>
    </source>
</evidence>
<keyword evidence="5" id="KW-0009">Actin-binding</keyword>
<dbReference type="Proteomes" id="UP000305202">
    <property type="component" value="Unassembled WGS sequence"/>
</dbReference>
<feature type="domain" description="Salmonella invasion protein A N-terminal" evidence="7">
    <location>
        <begin position="114"/>
        <end position="316"/>
    </location>
</feature>
<evidence type="ECO:0000256" key="2">
    <source>
        <dbReference type="ARBA" id="ARBA00010123"/>
    </source>
</evidence>
<dbReference type="RefSeq" id="WP_136991038.1">
    <property type="nucleotide sequence ID" value="NZ_SZPQ01000022.1"/>
</dbReference>
<feature type="region of interest" description="Disordered" evidence="6">
    <location>
        <begin position="332"/>
        <end position="382"/>
    </location>
</feature>
<evidence type="ECO:0000256" key="1">
    <source>
        <dbReference type="ARBA" id="ARBA00004613"/>
    </source>
</evidence>
<organism evidence="8 9">
    <name type="scientific">Martelella alba</name>
    <dbReference type="NCBI Taxonomy" id="2590451"/>
    <lineage>
        <taxon>Bacteria</taxon>
        <taxon>Pseudomonadati</taxon>
        <taxon>Pseudomonadota</taxon>
        <taxon>Alphaproteobacteria</taxon>
        <taxon>Hyphomicrobiales</taxon>
        <taxon>Aurantimonadaceae</taxon>
        <taxon>Martelella</taxon>
    </lineage>
</organism>
<feature type="region of interest" description="Disordered" evidence="6">
    <location>
        <begin position="417"/>
        <end position="457"/>
    </location>
</feature>
<keyword evidence="3" id="KW-0964">Secreted</keyword>
<reference evidence="8 9" key="1">
    <citation type="submission" date="2019-04" db="EMBL/GenBank/DDBJ databases">
        <authorList>
            <person name="Li M."/>
            <person name="Gao C."/>
        </authorList>
    </citation>
    <scope>NUCLEOTIDE SEQUENCE [LARGE SCALE GENOMIC DNA]</scope>
    <source>
        <strain evidence="8 9">BGMRC 2031</strain>
    </source>
</reference>
<dbReference type="Gene3D" id="1.10.4150.10">
    <property type="entry name" value="SipA N-terminal domain-like"/>
    <property type="match status" value="1"/>
</dbReference>
<keyword evidence="9" id="KW-1185">Reference proteome</keyword>
<evidence type="ECO:0000259" key="7">
    <source>
        <dbReference type="Pfam" id="PF09052"/>
    </source>
</evidence>
<evidence type="ECO:0000256" key="5">
    <source>
        <dbReference type="ARBA" id="ARBA00023203"/>
    </source>
</evidence>